<evidence type="ECO:0000256" key="2">
    <source>
        <dbReference type="SAM" id="SignalP"/>
    </source>
</evidence>
<dbReference type="PROSITE" id="PS51257">
    <property type="entry name" value="PROKAR_LIPOPROTEIN"/>
    <property type="match status" value="1"/>
</dbReference>
<gene>
    <name evidence="3" type="ORF">FG476_01310</name>
</gene>
<feature type="non-terminal residue" evidence="3">
    <location>
        <position position="48"/>
    </location>
</feature>
<dbReference type="Pfam" id="PF05590">
    <property type="entry name" value="DUF769"/>
    <property type="match status" value="1"/>
</dbReference>
<sequence length="48" mass="5068">MSLHPRLSCSLLAASLLLAGCSSGPPIDSRTGKPMMAGPWENRDLSLE</sequence>
<accession>A0A9Q4QQW9</accession>
<protein>
    <submittedName>
        <fullName evidence="3">Uncharacterized protein</fullName>
    </submittedName>
</protein>
<comment type="caution">
    <text evidence="3">The sequence shown here is derived from an EMBL/GenBank/DDBJ whole genome shotgun (WGS) entry which is preliminary data.</text>
</comment>
<evidence type="ECO:0000313" key="4">
    <source>
        <dbReference type="Proteomes" id="UP000474061"/>
    </source>
</evidence>
<dbReference type="Proteomes" id="UP000474061">
    <property type="component" value="Unassembled WGS sequence"/>
</dbReference>
<feature type="region of interest" description="Disordered" evidence="1">
    <location>
        <begin position="24"/>
        <end position="48"/>
    </location>
</feature>
<evidence type="ECO:0000256" key="1">
    <source>
        <dbReference type="SAM" id="MobiDB-lite"/>
    </source>
</evidence>
<name>A0A9Q4QQW9_XYLFS</name>
<reference evidence="3" key="2">
    <citation type="journal article" date="2020" name="Appl. Environ. Microbiol.">
        <title>Multiple intercontinental introductions associated with the emergence of a plant pathogen in Europe.</title>
        <authorList>
            <person name="Landa B.B."/>
            <person name="Castillo A.I."/>
            <person name="Giampetruzzi A."/>
            <person name="Kahn A."/>
            <person name="Roman-Ecija M."/>
            <person name="Velasco-Amo M.P."/>
            <person name="Navas-Cortes J.A."/>
            <person name="Marco-Noales E."/>
            <person name="Barbe S."/>
            <person name="Moralejo E."/>
            <person name="Coletta-Filho H.D."/>
            <person name="Saldarelli P."/>
            <person name="Saponari M."/>
            <person name="Almeida R.P.P."/>
        </authorList>
    </citation>
    <scope>NUCLEOTIDE SEQUENCE</scope>
    <source>
        <strain evidence="3">XYL1981</strain>
    </source>
</reference>
<feature type="chain" id="PRO_5040462454" evidence="2">
    <location>
        <begin position="20"/>
        <end position="48"/>
    </location>
</feature>
<dbReference type="InterPro" id="IPR008487">
    <property type="entry name" value="DUF769"/>
</dbReference>
<organism evidence="3 4">
    <name type="scientific">Xylella fastidiosa subsp. multiplex</name>
    <dbReference type="NCBI Taxonomy" id="644357"/>
    <lineage>
        <taxon>Bacteria</taxon>
        <taxon>Pseudomonadati</taxon>
        <taxon>Pseudomonadota</taxon>
        <taxon>Gammaproteobacteria</taxon>
        <taxon>Lysobacterales</taxon>
        <taxon>Lysobacteraceae</taxon>
        <taxon>Xylella</taxon>
    </lineage>
</organism>
<keyword evidence="2" id="KW-0732">Signal</keyword>
<reference evidence="3" key="1">
    <citation type="submission" date="2019-05" db="EMBL/GenBank/DDBJ databases">
        <authorList>
            <person name="Castillo A."/>
            <person name="Giampetruzzi A."/>
            <person name="Landa B."/>
            <person name="Saponari M."/>
            <person name="Almeida R.P.P."/>
            <person name="Moralejo E."/>
            <person name="Marco-Noales E."/>
            <person name="Velasco-Amo M.P."/>
            <person name="Roman-Ecija M."/>
            <person name="Navarro I."/>
            <person name="Monterde A."/>
            <person name="Barbe S."/>
        </authorList>
    </citation>
    <scope>NUCLEOTIDE SEQUENCE</scope>
    <source>
        <strain evidence="3">XYL1981</strain>
    </source>
</reference>
<dbReference type="EMBL" id="VDCJ01000277">
    <property type="protein sequence ID" value="MRU22780.1"/>
    <property type="molecule type" value="Genomic_DNA"/>
</dbReference>
<evidence type="ECO:0000313" key="3">
    <source>
        <dbReference type="EMBL" id="MRU22780.1"/>
    </source>
</evidence>
<dbReference type="RefSeq" id="WP_162852827.1">
    <property type="nucleotide sequence ID" value="NZ_JAAGVO010000115.1"/>
</dbReference>
<feature type="signal peptide" evidence="2">
    <location>
        <begin position="1"/>
        <end position="19"/>
    </location>
</feature>
<proteinExistence type="predicted"/>
<dbReference type="AlphaFoldDB" id="A0A9Q4QQW9"/>